<reference evidence="2" key="1">
    <citation type="submission" date="2019-08" db="EMBL/GenBank/DDBJ databases">
        <title>Phocoena sinus (Vaquita) genome, mPhoSin1, primary haplotype.</title>
        <authorList>
            <person name="Morin P."/>
            <person name="Mountcastle J."/>
            <person name="Fungtammasan C."/>
            <person name="Rhie A."/>
            <person name="Rojas-Bracho L."/>
            <person name="Smith C.R."/>
            <person name="Taylor B.L."/>
            <person name="Gulland F.M.D."/>
            <person name="Musser W."/>
            <person name="Houck M."/>
            <person name="Haase B."/>
            <person name="Paez S."/>
            <person name="Howe K."/>
            <person name="Torrance J."/>
            <person name="Formenti G."/>
            <person name="Phillippy A."/>
            <person name="Ryder O."/>
            <person name="Jarvis E.D."/>
            <person name="Fedrigo O."/>
        </authorList>
    </citation>
    <scope>NUCLEOTIDE SEQUENCE [LARGE SCALE GENOMIC DNA]</scope>
</reference>
<proteinExistence type="predicted"/>
<keyword evidence="1" id="KW-1133">Transmembrane helix</keyword>
<reference evidence="2" key="2">
    <citation type="submission" date="2025-08" db="UniProtKB">
        <authorList>
            <consortium name="Ensembl"/>
        </authorList>
    </citation>
    <scope>IDENTIFICATION</scope>
</reference>
<protein>
    <submittedName>
        <fullName evidence="2">Uncharacterized protein</fullName>
    </submittedName>
</protein>
<dbReference type="Ensembl" id="ENSPSNT00000026353.1">
    <property type="protein sequence ID" value="ENSPSNP00000023431.1"/>
    <property type="gene ID" value="ENSPSNG00000017125.1"/>
</dbReference>
<accession>A0A8C9CFB0</accession>
<name>A0A8C9CFB0_PHOSS</name>
<evidence type="ECO:0000313" key="2">
    <source>
        <dbReference type="Ensembl" id="ENSPSNP00000023431.1"/>
    </source>
</evidence>
<dbReference type="AlphaFoldDB" id="A0A8C9CFB0"/>
<reference evidence="2" key="3">
    <citation type="submission" date="2025-09" db="UniProtKB">
        <authorList>
            <consortium name="Ensembl"/>
        </authorList>
    </citation>
    <scope>IDENTIFICATION</scope>
</reference>
<keyword evidence="1" id="KW-0812">Transmembrane</keyword>
<organism evidence="2 3">
    <name type="scientific">Phocoena sinus</name>
    <name type="common">Vaquita</name>
    <dbReference type="NCBI Taxonomy" id="42100"/>
    <lineage>
        <taxon>Eukaryota</taxon>
        <taxon>Metazoa</taxon>
        <taxon>Chordata</taxon>
        <taxon>Craniata</taxon>
        <taxon>Vertebrata</taxon>
        <taxon>Euteleostomi</taxon>
        <taxon>Mammalia</taxon>
        <taxon>Eutheria</taxon>
        <taxon>Laurasiatheria</taxon>
        <taxon>Artiodactyla</taxon>
        <taxon>Whippomorpha</taxon>
        <taxon>Cetacea</taxon>
        <taxon>Odontoceti</taxon>
        <taxon>Phocoenidae</taxon>
        <taxon>Phocoena</taxon>
    </lineage>
</organism>
<keyword evidence="1" id="KW-0472">Membrane</keyword>
<dbReference type="Proteomes" id="UP000694554">
    <property type="component" value="Chromosome 19"/>
</dbReference>
<keyword evidence="3" id="KW-1185">Reference proteome</keyword>
<feature type="transmembrane region" description="Helical" evidence="1">
    <location>
        <begin position="29"/>
        <end position="49"/>
    </location>
</feature>
<sequence>MKPPLAHACRGCIPWNGLLLADDSTQGSFSGLSGGAIAGIVTGVLAGVAL</sequence>
<evidence type="ECO:0000313" key="3">
    <source>
        <dbReference type="Proteomes" id="UP000694554"/>
    </source>
</evidence>
<evidence type="ECO:0000256" key="1">
    <source>
        <dbReference type="SAM" id="Phobius"/>
    </source>
</evidence>